<accession>A0A2T0W1Q5</accession>
<dbReference type="PROSITE" id="PS51353">
    <property type="entry name" value="ARSC"/>
    <property type="match status" value="1"/>
</dbReference>
<dbReference type="Proteomes" id="UP000238007">
    <property type="component" value="Unassembled WGS sequence"/>
</dbReference>
<dbReference type="EMBL" id="PVTP01000003">
    <property type="protein sequence ID" value="PRY78938.1"/>
    <property type="molecule type" value="Genomic_DNA"/>
</dbReference>
<keyword evidence="3 7" id="KW-0560">Oxidoreductase</keyword>
<evidence type="ECO:0000256" key="7">
    <source>
        <dbReference type="RuleBase" id="RU362029"/>
    </source>
</evidence>
<dbReference type="AlphaFoldDB" id="A0A2T0W1Q5"/>
<comment type="catalytic activity">
    <reaction evidence="7">
        <text>[glutaredoxin]-dithiol + arsenate + glutathione + H(+) = glutathionyl-S-S-[glutaredoxin] + arsenite + H2O</text>
        <dbReference type="Rhea" id="RHEA:22016"/>
        <dbReference type="Rhea" id="RHEA-COMP:10729"/>
        <dbReference type="Rhea" id="RHEA-COMP:17668"/>
        <dbReference type="ChEBI" id="CHEBI:15377"/>
        <dbReference type="ChEBI" id="CHEBI:15378"/>
        <dbReference type="ChEBI" id="CHEBI:29242"/>
        <dbReference type="ChEBI" id="CHEBI:29950"/>
        <dbReference type="ChEBI" id="CHEBI:48597"/>
        <dbReference type="ChEBI" id="CHEBI:57925"/>
        <dbReference type="ChEBI" id="CHEBI:146199"/>
        <dbReference type="EC" id="1.20.4.1"/>
    </reaction>
</comment>
<dbReference type="EC" id="1.20.4.1" evidence="4 7"/>
<evidence type="ECO:0000256" key="2">
    <source>
        <dbReference type="ARBA" id="ARBA00022849"/>
    </source>
</evidence>
<dbReference type="PANTHER" id="PTHR30041:SF5">
    <property type="entry name" value="ARSENATE REDUCTASE-RELATED"/>
    <property type="match status" value="1"/>
</dbReference>
<evidence type="ECO:0000256" key="6">
    <source>
        <dbReference type="PROSITE-ProRule" id="PRU01282"/>
    </source>
</evidence>
<dbReference type="SUPFAM" id="SSF52833">
    <property type="entry name" value="Thioredoxin-like"/>
    <property type="match status" value="1"/>
</dbReference>
<evidence type="ECO:0000256" key="4">
    <source>
        <dbReference type="ARBA" id="ARBA00038969"/>
    </source>
</evidence>
<dbReference type="Pfam" id="PF03960">
    <property type="entry name" value="ArsC"/>
    <property type="match status" value="1"/>
</dbReference>
<name>A0A2T0W1Q5_9RHOB</name>
<comment type="caution">
    <text evidence="8">The sequence shown here is derived from an EMBL/GenBank/DDBJ whole genome shotgun (WGS) entry which is preliminary data.</text>
</comment>
<dbReference type="PANTHER" id="PTHR30041">
    <property type="entry name" value="ARSENATE REDUCTASE"/>
    <property type="match status" value="1"/>
</dbReference>
<evidence type="ECO:0000256" key="3">
    <source>
        <dbReference type="ARBA" id="ARBA00023002"/>
    </source>
</evidence>
<dbReference type="Gene3D" id="3.40.30.10">
    <property type="entry name" value="Glutaredoxin"/>
    <property type="match status" value="1"/>
</dbReference>
<reference evidence="8 9" key="1">
    <citation type="submission" date="2018-03" db="EMBL/GenBank/DDBJ databases">
        <title>Genomic Encyclopedia of Archaeal and Bacterial Type Strains, Phase II (KMG-II): from individual species to whole genera.</title>
        <authorList>
            <person name="Goeker M."/>
        </authorList>
    </citation>
    <scope>NUCLEOTIDE SEQUENCE [LARGE SCALE GENOMIC DNA]</scope>
    <source>
        <strain evidence="8 9">DSM 101533</strain>
    </source>
</reference>
<evidence type="ECO:0000313" key="8">
    <source>
        <dbReference type="EMBL" id="PRY78938.1"/>
    </source>
</evidence>
<dbReference type="RefSeq" id="WP_106355871.1">
    <property type="nucleotide sequence ID" value="NZ_PVTP01000003.1"/>
</dbReference>
<keyword evidence="2" id="KW-0059">Arsenical resistance</keyword>
<comment type="similarity">
    <text evidence="1 6 7">Belongs to the ArsC family.</text>
</comment>
<sequence>MATVIHHNPDCSKSRNVLTVIRASGTEPIVIKYLDSGWTRPQLLALFAAANLTPRSALRTRTPPATELGLLAPNVSDDTILDAMVKHPALVERPIVCTPKGVALCRPAENILPLLEIALNGPVYNEDGSEIMRP</sequence>
<dbReference type="InterPro" id="IPR036249">
    <property type="entry name" value="Thioredoxin-like_sf"/>
</dbReference>
<proteinExistence type="inferred from homology"/>
<dbReference type="NCBIfam" id="TIGR00014">
    <property type="entry name" value="arsC"/>
    <property type="match status" value="1"/>
</dbReference>
<evidence type="ECO:0000256" key="1">
    <source>
        <dbReference type="ARBA" id="ARBA00007198"/>
    </source>
</evidence>
<evidence type="ECO:0000313" key="9">
    <source>
        <dbReference type="Proteomes" id="UP000238007"/>
    </source>
</evidence>
<dbReference type="InterPro" id="IPR006659">
    <property type="entry name" value="Arsenate_reductase"/>
</dbReference>
<dbReference type="GO" id="GO:0046685">
    <property type="term" value="P:response to arsenic-containing substance"/>
    <property type="evidence" value="ECO:0007669"/>
    <property type="project" value="UniProtKB-KW"/>
</dbReference>
<dbReference type="OrthoDB" id="9790554at2"/>
<gene>
    <name evidence="8" type="ORF">CLV80_103268</name>
</gene>
<evidence type="ECO:0000256" key="5">
    <source>
        <dbReference type="ARBA" id="ARBA00039879"/>
    </source>
</evidence>
<dbReference type="GO" id="GO:0008794">
    <property type="term" value="F:arsenate reductase (glutaredoxin) activity"/>
    <property type="evidence" value="ECO:0007669"/>
    <property type="project" value="UniProtKB-UniRule"/>
</dbReference>
<protein>
    <recommendedName>
        <fullName evidence="5 7">Arsenate reductase</fullName>
        <ecNumber evidence="4 7">1.20.4.1</ecNumber>
    </recommendedName>
</protein>
<keyword evidence="9" id="KW-1185">Reference proteome</keyword>
<dbReference type="CDD" id="cd03034">
    <property type="entry name" value="ArsC_ArsC"/>
    <property type="match status" value="1"/>
</dbReference>
<organism evidence="8 9">
    <name type="scientific">Yoonia maritima</name>
    <dbReference type="NCBI Taxonomy" id="1435347"/>
    <lineage>
        <taxon>Bacteria</taxon>
        <taxon>Pseudomonadati</taxon>
        <taxon>Pseudomonadota</taxon>
        <taxon>Alphaproteobacteria</taxon>
        <taxon>Rhodobacterales</taxon>
        <taxon>Paracoccaceae</taxon>
        <taxon>Yoonia</taxon>
    </lineage>
</organism>
<dbReference type="InterPro" id="IPR006660">
    <property type="entry name" value="Arsenate_reductase-like"/>
</dbReference>